<evidence type="ECO:0000313" key="6">
    <source>
        <dbReference type="EMBL" id="QIS04248.1"/>
    </source>
</evidence>
<dbReference type="NCBIfam" id="NF003417">
    <property type="entry name" value="PRK04813.1"/>
    <property type="match status" value="3"/>
</dbReference>
<dbReference type="Gene3D" id="3.30.559.10">
    <property type="entry name" value="Chloramphenicol acetyltransferase-like domain"/>
    <property type="match status" value="2"/>
</dbReference>
<dbReference type="PROSITE" id="PS50075">
    <property type="entry name" value="CARRIER"/>
    <property type="match status" value="3"/>
</dbReference>
<dbReference type="Gene3D" id="2.30.38.10">
    <property type="entry name" value="Luciferase, Domain 3"/>
    <property type="match status" value="1"/>
</dbReference>
<dbReference type="Gene3D" id="1.10.1200.10">
    <property type="entry name" value="ACP-like"/>
    <property type="match status" value="3"/>
</dbReference>
<feature type="domain" description="Carrier" evidence="5">
    <location>
        <begin position="502"/>
        <end position="577"/>
    </location>
</feature>
<dbReference type="Pfam" id="PF00550">
    <property type="entry name" value="PP-binding"/>
    <property type="match status" value="3"/>
</dbReference>
<dbReference type="InterPro" id="IPR020845">
    <property type="entry name" value="AMP-binding_CS"/>
</dbReference>
<evidence type="ECO:0000259" key="5">
    <source>
        <dbReference type="PROSITE" id="PS50075"/>
    </source>
</evidence>
<dbReference type="InterPro" id="IPR009081">
    <property type="entry name" value="PP-bd_ACP"/>
</dbReference>
<dbReference type="InterPro" id="IPR006162">
    <property type="entry name" value="Ppantetheine_attach_site"/>
</dbReference>
<dbReference type="InterPro" id="IPR001242">
    <property type="entry name" value="Condensation_dom"/>
</dbReference>
<dbReference type="InterPro" id="IPR023213">
    <property type="entry name" value="CAT-like_dom_sf"/>
</dbReference>
<dbReference type="GO" id="GO:0043041">
    <property type="term" value="P:amino acid activation for nonribosomal peptide biosynthetic process"/>
    <property type="evidence" value="ECO:0007669"/>
    <property type="project" value="TreeGrafter"/>
</dbReference>
<dbReference type="FunFam" id="3.30.300.30:FF:000015">
    <property type="entry name" value="Nonribosomal peptide synthase SidD"/>
    <property type="match status" value="1"/>
</dbReference>
<keyword evidence="2" id="KW-0596">Phosphopantetheine</keyword>
<dbReference type="PANTHER" id="PTHR45527">
    <property type="entry name" value="NONRIBOSOMAL PEPTIDE SYNTHETASE"/>
    <property type="match status" value="1"/>
</dbReference>
<evidence type="ECO:0000256" key="2">
    <source>
        <dbReference type="ARBA" id="ARBA00022450"/>
    </source>
</evidence>
<feature type="domain" description="Carrier" evidence="5">
    <location>
        <begin position="2591"/>
        <end position="2666"/>
    </location>
</feature>
<dbReference type="SUPFAM" id="SSF52777">
    <property type="entry name" value="CoA-dependent acyltransferases"/>
    <property type="match status" value="4"/>
</dbReference>
<dbReference type="PROSITE" id="PS00012">
    <property type="entry name" value="PHOSPHOPANTETHEINE"/>
    <property type="match status" value="2"/>
</dbReference>
<dbReference type="RefSeq" id="WP_167463366.1">
    <property type="nucleotide sequence ID" value="NZ_CP046171.1"/>
</dbReference>
<dbReference type="GO" id="GO:0009239">
    <property type="term" value="P:enterobactin biosynthetic process"/>
    <property type="evidence" value="ECO:0007669"/>
    <property type="project" value="TreeGrafter"/>
</dbReference>
<dbReference type="InterPro" id="IPR036736">
    <property type="entry name" value="ACP-like_sf"/>
</dbReference>
<dbReference type="EMBL" id="CP046171">
    <property type="protein sequence ID" value="QIS04248.1"/>
    <property type="molecule type" value="Genomic_DNA"/>
</dbReference>
<dbReference type="NCBIfam" id="TIGR01733">
    <property type="entry name" value="AA-adenyl-dom"/>
    <property type="match status" value="3"/>
</dbReference>
<dbReference type="GO" id="GO:0005829">
    <property type="term" value="C:cytosol"/>
    <property type="evidence" value="ECO:0007669"/>
    <property type="project" value="TreeGrafter"/>
</dbReference>
<dbReference type="PROSITE" id="PS00455">
    <property type="entry name" value="AMP_BINDING"/>
    <property type="match status" value="2"/>
</dbReference>
<organism evidence="6 7">
    <name type="scientific">Nocardia brasiliensis</name>
    <dbReference type="NCBI Taxonomy" id="37326"/>
    <lineage>
        <taxon>Bacteria</taxon>
        <taxon>Bacillati</taxon>
        <taxon>Actinomycetota</taxon>
        <taxon>Actinomycetes</taxon>
        <taxon>Mycobacteriales</taxon>
        <taxon>Nocardiaceae</taxon>
        <taxon>Nocardia</taxon>
    </lineage>
</organism>
<dbReference type="SUPFAM" id="SSF56801">
    <property type="entry name" value="Acetyl-CoA synthetase-like"/>
    <property type="match status" value="3"/>
</dbReference>
<dbReference type="Pfam" id="PF00501">
    <property type="entry name" value="AMP-binding"/>
    <property type="match status" value="3"/>
</dbReference>
<evidence type="ECO:0000256" key="3">
    <source>
        <dbReference type="ARBA" id="ARBA00022553"/>
    </source>
</evidence>
<dbReference type="InterPro" id="IPR020806">
    <property type="entry name" value="PKS_PP-bd"/>
</dbReference>
<dbReference type="CDD" id="cd19531">
    <property type="entry name" value="LCL_NRPS-like"/>
    <property type="match status" value="2"/>
</dbReference>
<dbReference type="SMART" id="SM00823">
    <property type="entry name" value="PKS_PP"/>
    <property type="match status" value="3"/>
</dbReference>
<dbReference type="PANTHER" id="PTHR45527:SF1">
    <property type="entry name" value="FATTY ACID SYNTHASE"/>
    <property type="match status" value="1"/>
</dbReference>
<dbReference type="InterPro" id="IPR010071">
    <property type="entry name" value="AA_adenyl_dom"/>
</dbReference>
<dbReference type="Gene3D" id="3.30.559.30">
    <property type="entry name" value="Nonribosomal peptide synthetase, condensation domain"/>
    <property type="match status" value="2"/>
</dbReference>
<dbReference type="Gene3D" id="3.40.50.980">
    <property type="match status" value="2"/>
</dbReference>
<dbReference type="FunFam" id="2.30.38.10:FF:000001">
    <property type="entry name" value="Non-ribosomal peptide synthetase PvdI"/>
    <property type="match status" value="1"/>
</dbReference>
<dbReference type="InterPro" id="IPR042099">
    <property type="entry name" value="ANL_N_sf"/>
</dbReference>
<name>A0A6G9XTL5_NOCBR</name>
<dbReference type="GO" id="GO:0031177">
    <property type="term" value="F:phosphopantetheine binding"/>
    <property type="evidence" value="ECO:0007669"/>
    <property type="project" value="InterPro"/>
</dbReference>
<evidence type="ECO:0000256" key="1">
    <source>
        <dbReference type="ARBA" id="ARBA00001957"/>
    </source>
</evidence>
<dbReference type="InterPro" id="IPR025110">
    <property type="entry name" value="AMP-bd_C"/>
</dbReference>
<keyword evidence="3" id="KW-0597">Phosphoprotein</keyword>
<dbReference type="Proteomes" id="UP000501705">
    <property type="component" value="Chromosome"/>
</dbReference>
<comment type="cofactor">
    <cofactor evidence="1">
        <name>pantetheine 4'-phosphate</name>
        <dbReference type="ChEBI" id="CHEBI:47942"/>
    </cofactor>
</comment>
<dbReference type="InterPro" id="IPR045851">
    <property type="entry name" value="AMP-bd_C_sf"/>
</dbReference>
<dbReference type="InterPro" id="IPR000873">
    <property type="entry name" value="AMP-dep_synth/lig_dom"/>
</dbReference>
<feature type="region of interest" description="Disordered" evidence="4">
    <location>
        <begin position="2563"/>
        <end position="2595"/>
    </location>
</feature>
<accession>A0A6G9XTL5</accession>
<gene>
    <name evidence="6" type="ORF">F5X71_19630</name>
</gene>
<dbReference type="GO" id="GO:0047527">
    <property type="term" value="F:2,3-dihydroxybenzoate-serine ligase activity"/>
    <property type="evidence" value="ECO:0007669"/>
    <property type="project" value="TreeGrafter"/>
</dbReference>
<evidence type="ECO:0000256" key="4">
    <source>
        <dbReference type="SAM" id="MobiDB-lite"/>
    </source>
</evidence>
<dbReference type="CDD" id="cd05930">
    <property type="entry name" value="A_NRPS"/>
    <property type="match status" value="3"/>
</dbReference>
<dbReference type="Gene3D" id="3.30.300.30">
    <property type="match status" value="3"/>
</dbReference>
<dbReference type="FunFam" id="3.40.50.12780:FF:000012">
    <property type="entry name" value="Non-ribosomal peptide synthetase"/>
    <property type="match status" value="1"/>
</dbReference>
<dbReference type="UniPathway" id="UPA00011"/>
<sequence>MSEDTFLPTRPRSLPEFVAVAAATYPDRTALICGDQRLSYRALTHRVAEFADLLHRHGVRPGMPVPVLLERGIELPVCLLGILAAGGVCVPLDPAHPAERTRFILADCGAEFLVTNVEVAELDSSGLRVIDIRDVVPPVNSPAPPVVADVGDPLAYYLYTSGSTGKPKGVMLTQRGVLNVLEWAGTYLDIGPADVVLQRTTFTFDISLLELFVPLLNGAAVVLLPPAAQRSPDVVRRAIIDHHVDIVQFTPSGLATHLATVDGEPLPGVTRCLVAGEPLKPALRDEFYAVTTDCTLYNLYGPTETTIYATATEVPRTGPITVGNPLPNTWIEIRDDDGIVCAPGVLGELWIGGTGVARGYLNKPELTGERFVAGAFRSGDLGVRLPNGEIDLRGRRDHQVKIRGFRIELGEIENALSNTAGVDDGVVTVVDLTGQPELAAYWVGACDARRLAENLRRTLPDYMIPTRYVPMDVFPLTGSGKIDRNALPMPSTESAPATRYVAPRDDTDARLCAIFQDSLGWARVGITDGFLDLGGDSLKAARVARRIRSELGCAVEVSRLLGNCSVELLADYLGTAGAERTEIAVAPAASSYPLTAGQQSLWLLEQAGAPHAAFVEPLVYRLTGDVDVDLLRDAVEHVLRRHEALRTAITTVDGLPRQHVVEDAELDWSAVAIDSDSECEAFLAEFVARDFDLTTGRLFRAAVIRRAPNTRIFAVAMHHIATDGWSLTVLINEIFSRYCESRAGKAPDPHRLSLQYKDFAVWQQSALDAPAAVAAKQYWLDKLSGEIDHLDLPTDRPRPAERTFRGMTVERTVPAAVAERLRTLCGTENATLFAGLITAMRVLFHRYTRQRDFAIGTSVLGRPLAELEQQVGYYVNAVALRDTVFPASSFRDLLRAAKTTIAEALQHGDYPFDRVVSDRGDVSNLDRNPFFDVMVMIDPGWGEPTTSLDGVEVARVVAPNAHSKLDLTLFLRDTPHGLAVLAEFSTEMFDVVRIERLLDHFETLLRGAVATPDVPVATLTMLSAAERHRLLTTFNDTAVDYGAPVPVQQLFERRARLFPDRIATVDQCGALTFAELDAQANAVAATLRRRHGVGRGDLVALLMDRSTAMVATILGVLKSGAAYLPLNTNDPAPRLRSLLDDSAARVLVVDDPTTASRLGAITAAVLDVRAPLDPDAGERQEVSPHDAAYCIYTSGSTGRPKGVLVEHGALFNRLSWMIDDLGLSDADVFLHKTPYVFDVSVWEILLPGVLGARQVVLAPGGEKDPAVIRAAIEENAVTVVHFVPSMLEQYLSAPVGAGFDGVRHCVTSGEALSDDLARRMRSVAESTELHNYYGPTEAAIDVSATKVDAARPVTIGRPAPNNRLFILDDNAELTPLGVAGELCIAGVQLARGYLGRPDLTARSFVANPYAPGESLYRTGDLARWTEHGEIVYLGRRDDQVKLRGLRVELGEIEHAIRRVPAVDAVVVLLERTAAGVAYLRAFVTGIAETEIDQVHAACVRQLPDHMVPTHIVPVDAIPVTANGKVDRRRLAAIESAPTPVRTAPESATELALLELWQPLLPTGAIGVTDDFFALGGNSLSALQLSSRISERFDIEVRLATIFKFRTIAAQAAHIDRFGGTAASAAGLLRRHPRRARHRLSYAQERMWFLQQLDPASAAYNIQLLARLSGPLDLDAFERAVAWLVRRHEILRTTYTSVGDEVFQQVRAQYPLPFTRYDRLGQDFSAVAREAREIAATPFDLAAAPPVRVVLFRVAPTEHHLLVVLHHVAGDGWSMQLLTRELATLYRHETGAAVALPAEPAWQYIDYAESQRAARDSDAIERDLDYWVARLAGTPPLELATDRHLDAAATAGRCFASISAETTAALRELATARAVTVFEVVVAAIDLVLSRLSGQDDVAVGFPVSSRQGPGLDSVAGLFLNTLVLRTDLSGELSFADLITRVSAGIREAYDHQSAPFELVVERLNPPRNVERTPIFDVLVNFQNDMRAELDIDGIDVEFRSDQFEVEAKFALSFYLFDDGTQLQLELAYRRDLFAAERAEAIVAQTSYVFDQVAGAPDRPLAEYSLCAPGLARANAEFAAALEAPTPPSLLDEISAQARLRPDQVAVSHGELTLTYQELDERTLCLAGHLAARGVAAGEIVAVTGPPGIGFVVALLATMRSGAAVFPLDPALPTARRTQLLSIARPSTVVAAGGGDIPEIPTVHRVDADSGLVADPEWAELPHIGSDTPAYLFFTSGTTGRPRGLLGRRSGLDHFLAWQRSTFGIGPDDRCAQLTSPSFDVMLRDTLLPLVSGATLVVPRRSDRYSGRSVFEWFERERITVAHTVPTVLQSWLLDVRTGTPLSALRWLFLAGEPLKAELIANFRSRCDSTVRFVNLYGPTETTLAKLAHVVDETTMPALVPVGTPLPHCQIAVLRDETECGVGEPGEVVIRTPLRTHGYYNEPDAAPAFVPNPRRADPDDLLYRTGDLGRLRPDGTLELIGRIDSQVKINGIRIQPAEVEAAVAGHALVETCLVRTDYLDGQPTLTAYVVAAAAAAELGDILRDYLTERLPSAMVPRAFVSIDRIPTTPNGKPDRAALPDPTANPAPRPHKQPRTATQQAIQDVWKEVLQQPDPGIRDNFFELGGTSLKLLRLYHLLDERFPGTFRVPHLFSHPTIAGQAEYLAPAAATTREPVEHDF</sequence>
<evidence type="ECO:0000313" key="7">
    <source>
        <dbReference type="Proteomes" id="UP000501705"/>
    </source>
</evidence>
<dbReference type="Gene3D" id="3.40.50.12780">
    <property type="entry name" value="N-terminal domain of ligase-like"/>
    <property type="match status" value="2"/>
</dbReference>
<dbReference type="GO" id="GO:0009366">
    <property type="term" value="C:enterobactin synthetase complex"/>
    <property type="evidence" value="ECO:0007669"/>
    <property type="project" value="TreeGrafter"/>
</dbReference>
<protein>
    <submittedName>
        <fullName evidence="6">Amino acid adenylation domain-containing protein</fullName>
    </submittedName>
</protein>
<dbReference type="SUPFAM" id="SSF47336">
    <property type="entry name" value="ACP-like"/>
    <property type="match status" value="3"/>
</dbReference>
<proteinExistence type="predicted"/>
<reference evidence="6 7" key="1">
    <citation type="journal article" date="2019" name="ACS Chem. Biol.">
        <title>Identification and Mobilization of a Cryptic Antibiotic Biosynthesis Gene Locus from a Human-Pathogenic Nocardia Isolate.</title>
        <authorList>
            <person name="Herisse M."/>
            <person name="Ishida K."/>
            <person name="Porter J.L."/>
            <person name="Howden B."/>
            <person name="Hertweck C."/>
            <person name="Stinear T.P."/>
            <person name="Pidot S.J."/>
        </authorList>
    </citation>
    <scope>NUCLEOTIDE SEQUENCE [LARGE SCALE GENOMIC DNA]</scope>
    <source>
        <strain evidence="6 7">AUSMDU00024985</strain>
    </source>
</reference>
<dbReference type="Pfam" id="PF13193">
    <property type="entry name" value="AMP-binding_C"/>
    <property type="match status" value="2"/>
</dbReference>
<dbReference type="FunFam" id="3.40.50.980:FF:000001">
    <property type="entry name" value="Non-ribosomal peptide synthetase"/>
    <property type="match status" value="1"/>
</dbReference>
<dbReference type="GO" id="GO:0008610">
    <property type="term" value="P:lipid biosynthetic process"/>
    <property type="evidence" value="ECO:0007669"/>
    <property type="project" value="UniProtKB-ARBA"/>
</dbReference>
<dbReference type="Pfam" id="PF00668">
    <property type="entry name" value="Condensation"/>
    <property type="match status" value="2"/>
</dbReference>
<feature type="domain" description="Carrier" evidence="5">
    <location>
        <begin position="1543"/>
        <end position="1618"/>
    </location>
</feature>